<dbReference type="EMBL" id="FN543105">
    <property type="protein sequence ID" value="CBA30150.1"/>
    <property type="molecule type" value="Genomic_DNA"/>
</dbReference>
<protein>
    <submittedName>
        <fullName evidence="1">Uncharacterized protein</fullName>
    </submittedName>
</protein>
<accession>C9YBY2</accession>
<dbReference type="AlphaFoldDB" id="C9YBY2"/>
<gene>
    <name evidence="1" type="ORF">Csp_C22110</name>
</gene>
<evidence type="ECO:0000313" key="1">
    <source>
        <dbReference type="EMBL" id="CBA30150.1"/>
    </source>
</evidence>
<name>C9YBY2_CURXX</name>
<proteinExistence type="predicted"/>
<reference evidence="1" key="1">
    <citation type="journal article" date="2010" name="Nature">
        <title>The Dynamic genome of Hydra.</title>
        <authorList>
            <person name="Chapman J.A."/>
            <person name="Kirkness E.F."/>
            <person name="Simakov O."/>
            <person name="Hampson S.E."/>
            <person name="Mitros T."/>
            <person name="Weinmaier T."/>
            <person name="Rattei T."/>
            <person name="Balasubramanian P.G."/>
            <person name="Borman J."/>
            <person name="Busam D."/>
            <person name="Disbennett K."/>
            <person name="Pfannkoch C."/>
            <person name="Sumin N."/>
            <person name="Sutton G."/>
            <person name="Viswanathan L."/>
            <person name="Walenz B."/>
            <person name="Goodstein D.M."/>
            <person name="Hellsten U."/>
            <person name="Kawashima T."/>
            <person name="Prochnik S.E."/>
            <person name="Putnam N.H."/>
            <person name="Shu S."/>
            <person name="Blumberg B."/>
            <person name="Dana C.E."/>
            <person name="Gee L."/>
            <person name="Kibler D.F."/>
            <person name="Law L."/>
            <person name="Lindgens D."/>
            <person name="Martinez D.E."/>
            <person name="Peng J."/>
            <person name="Wigge P.A."/>
            <person name="Bertulat B."/>
            <person name="Guder C."/>
            <person name="Nakamura Y."/>
            <person name="Ozbek S."/>
            <person name="Watanabe H."/>
            <person name="Khalturin K."/>
            <person name="Hemmrich G."/>
            <person name="Franke A."/>
            <person name="Augustin R."/>
            <person name="Fraune S."/>
            <person name="Hayakawa E."/>
            <person name="Hayakawa S."/>
            <person name="Hirose M."/>
            <person name="Hwang J."/>
            <person name="Ikeo K."/>
            <person name="Nishimiya-Fujisawa C."/>
            <person name="Ogura A."/>
            <person name="Takahashi T."/>
            <person name="Steinmetz P.R."/>
            <person name="Zhang X."/>
            <person name="Aufschnaiter R."/>
            <person name="Eder M.K."/>
            <person name="Gorny A.K."/>
            <person name="Salvenmoser W."/>
            <person name="Heimberg A.M."/>
            <person name="Wheeler B.M."/>
            <person name="Peterson K.J."/>
            <person name="Boettger A."/>
            <person name="Tischler P."/>
            <person name="Wolf A."/>
            <person name="Gojobori T."/>
            <person name="Remington K.A."/>
            <person name="Strausberg R.L."/>
            <person name="Venter J."/>
            <person name="Technau U."/>
            <person name="Hobmayer B."/>
            <person name="Bosch T.C."/>
            <person name="Holstein T.W."/>
            <person name="Fujisawa T."/>
            <person name="Bode H.R."/>
            <person name="David C.N."/>
            <person name="Rokhsar D.S."/>
            <person name="Steele R.E."/>
        </authorList>
    </citation>
    <scope>NUCLEOTIDE SEQUENCE</scope>
</reference>
<organism evidence="1">
    <name type="scientific">Curvibacter symbiont subsp. Hydra magnipapillata</name>
    <dbReference type="NCBI Taxonomy" id="667019"/>
    <lineage>
        <taxon>Bacteria</taxon>
        <taxon>Pseudomonadati</taxon>
        <taxon>Pseudomonadota</taxon>
        <taxon>Betaproteobacteria</taxon>
        <taxon>Burkholderiales</taxon>
        <taxon>Comamonadaceae</taxon>
        <taxon>Curvibacter</taxon>
    </lineage>
</organism>
<sequence length="123" mass="14056">MRFASVDALAAWEDVDQGIYPVSPKTMRKHIDLMHGGGYRAFILSVEYLRNHNATSTARSSVEAAIRQGLEREAAAILEMTNRYLDLMKRMRNLAENNPSAMVQLKHHLRIFGDEHPHLTRVK</sequence>